<dbReference type="EMBL" id="JACIDA010000001">
    <property type="protein sequence ID" value="MBB3870523.1"/>
    <property type="molecule type" value="Genomic_DNA"/>
</dbReference>
<sequence length="226" mass="24123">MKDRLLVLDYLTLAVFALQAAFALHVGLNGPTTPMPMHWNGQFQVDRWGSRVEFATFLGGMTLIGFIATAGLGLGALRAVSDGDASRGRSLRIGQAISLFVFAAIGLLISWTGLGNATVETGPVVTMAGVSLILLVLGAFLGRVAPNPVVGVRTPWSYKSRLAWDRSNRLAGRLFFLLGLIGLIAAPLAPQPLGALSLTAAVLIVAALSVFESWRVWRNDPDRQPF</sequence>
<reference evidence="2 3" key="1">
    <citation type="submission" date="2020-08" db="EMBL/GenBank/DDBJ databases">
        <title>Genomic Encyclopedia of Type Strains, Phase IV (KMG-IV): sequencing the most valuable type-strain genomes for metagenomic binning, comparative biology and taxonomic classification.</title>
        <authorList>
            <person name="Goeker M."/>
        </authorList>
    </citation>
    <scope>NUCLEOTIDE SEQUENCE [LARGE SCALE GENOMIC DNA]</scope>
    <source>
        <strain evidence="2 3">DSM 14878</strain>
    </source>
</reference>
<accession>A0A7W6EYD0</accession>
<dbReference type="PANTHER" id="PTHR37810:SF5">
    <property type="entry name" value="IMMUNITY PROTEIN SDPI"/>
    <property type="match status" value="1"/>
</dbReference>
<gene>
    <name evidence="2" type="ORF">GGR11_000037</name>
</gene>
<keyword evidence="1" id="KW-0472">Membrane</keyword>
<feature type="transmembrane region" description="Helical" evidence="1">
    <location>
        <begin position="126"/>
        <end position="149"/>
    </location>
</feature>
<dbReference type="PIRSF" id="PIRSF038959">
    <property type="entry name" value="SdpI"/>
    <property type="match status" value="1"/>
</dbReference>
<feature type="transmembrane region" description="Helical" evidence="1">
    <location>
        <begin position="54"/>
        <end position="75"/>
    </location>
</feature>
<dbReference type="AlphaFoldDB" id="A0A7W6EYD0"/>
<name>A0A7W6EYD0_9CAUL</name>
<keyword evidence="1" id="KW-1133">Transmembrane helix</keyword>
<dbReference type="Pfam" id="PF13630">
    <property type="entry name" value="SdpI"/>
    <property type="match status" value="1"/>
</dbReference>
<keyword evidence="1" id="KW-0812">Transmembrane</keyword>
<proteinExistence type="predicted"/>
<dbReference type="InterPro" id="IPR026272">
    <property type="entry name" value="SdpI"/>
</dbReference>
<feature type="transmembrane region" description="Helical" evidence="1">
    <location>
        <begin position="195"/>
        <end position="214"/>
    </location>
</feature>
<comment type="caution">
    <text evidence="2">The sequence shown here is derived from an EMBL/GenBank/DDBJ whole genome shotgun (WGS) entry which is preliminary data.</text>
</comment>
<evidence type="ECO:0000313" key="3">
    <source>
        <dbReference type="Proteomes" id="UP000532936"/>
    </source>
</evidence>
<dbReference type="PANTHER" id="PTHR37810">
    <property type="entry name" value="IMMUNITY PROTEIN SDPI"/>
    <property type="match status" value="1"/>
</dbReference>
<feature type="transmembrane region" description="Helical" evidence="1">
    <location>
        <begin position="96"/>
        <end position="114"/>
    </location>
</feature>
<feature type="transmembrane region" description="Helical" evidence="1">
    <location>
        <begin position="170"/>
        <end position="189"/>
    </location>
</feature>
<dbReference type="GO" id="GO:0009636">
    <property type="term" value="P:response to toxic substance"/>
    <property type="evidence" value="ECO:0007669"/>
    <property type="project" value="TreeGrafter"/>
</dbReference>
<evidence type="ECO:0000256" key="1">
    <source>
        <dbReference type="SAM" id="Phobius"/>
    </source>
</evidence>
<evidence type="ECO:0000313" key="2">
    <source>
        <dbReference type="EMBL" id="MBB3870523.1"/>
    </source>
</evidence>
<protein>
    <submittedName>
        <fullName evidence="2">Putative membrane protein</fullName>
    </submittedName>
</protein>
<dbReference type="InterPro" id="IPR025962">
    <property type="entry name" value="SdpI/YhfL"/>
</dbReference>
<dbReference type="Proteomes" id="UP000532936">
    <property type="component" value="Unassembled WGS sequence"/>
</dbReference>
<dbReference type="RefSeq" id="WP_183194796.1">
    <property type="nucleotide sequence ID" value="NZ_JACIDA010000001.1"/>
</dbReference>
<organism evidence="2 3">
    <name type="scientific">Brevundimonas mediterranea</name>
    <dbReference type="NCBI Taxonomy" id="74329"/>
    <lineage>
        <taxon>Bacteria</taxon>
        <taxon>Pseudomonadati</taxon>
        <taxon>Pseudomonadota</taxon>
        <taxon>Alphaproteobacteria</taxon>
        <taxon>Caulobacterales</taxon>
        <taxon>Caulobacteraceae</taxon>
        <taxon>Brevundimonas</taxon>
    </lineage>
</organism>